<protein>
    <recommendedName>
        <fullName evidence="4">DUF3127 domain-containing protein</fullName>
    </recommendedName>
</protein>
<dbReference type="RefSeq" id="WP_344981581.1">
    <property type="nucleotide sequence ID" value="NZ_BAABFN010000022.1"/>
</dbReference>
<proteinExistence type="predicted"/>
<feature type="compositionally biased region" description="Polar residues" evidence="1">
    <location>
        <begin position="100"/>
        <end position="119"/>
    </location>
</feature>
<gene>
    <name evidence="2" type="ORF">GCM10023143_33760</name>
</gene>
<feature type="region of interest" description="Disordered" evidence="1">
    <location>
        <begin position="91"/>
        <end position="127"/>
    </location>
</feature>
<sequence length="127" mass="14084">MSLEITGKLIQKLPVQTGEGKNGPWSKGGFVLETSGDRFPKKVCCVTWGDTISQVNAFNEGANLKASIDVESREYNGRWYTDVRAWRIEALPDGGGSVDPQPNYNTSQEPREQYNPSQESADDDLPF</sequence>
<dbReference type="Proteomes" id="UP001501207">
    <property type="component" value="Unassembled WGS sequence"/>
</dbReference>
<evidence type="ECO:0008006" key="4">
    <source>
        <dbReference type="Google" id="ProtNLM"/>
    </source>
</evidence>
<name>A0ABP8G9G6_9BACT</name>
<accession>A0ABP8G9G6</accession>
<reference evidence="3" key="1">
    <citation type="journal article" date="2019" name="Int. J. Syst. Evol. Microbiol.">
        <title>The Global Catalogue of Microorganisms (GCM) 10K type strain sequencing project: providing services to taxonomists for standard genome sequencing and annotation.</title>
        <authorList>
            <consortium name="The Broad Institute Genomics Platform"/>
            <consortium name="The Broad Institute Genome Sequencing Center for Infectious Disease"/>
            <person name="Wu L."/>
            <person name="Ma J."/>
        </authorList>
    </citation>
    <scope>NUCLEOTIDE SEQUENCE [LARGE SCALE GENOMIC DNA]</scope>
    <source>
        <strain evidence="3">JCM 17664</strain>
    </source>
</reference>
<dbReference type="InterPro" id="IPR021474">
    <property type="entry name" value="DUF3127"/>
</dbReference>
<comment type="caution">
    <text evidence="2">The sequence shown here is derived from an EMBL/GenBank/DDBJ whole genome shotgun (WGS) entry which is preliminary data.</text>
</comment>
<dbReference type="Pfam" id="PF11325">
    <property type="entry name" value="DUF3127"/>
    <property type="match status" value="1"/>
</dbReference>
<evidence type="ECO:0000256" key="1">
    <source>
        <dbReference type="SAM" id="MobiDB-lite"/>
    </source>
</evidence>
<keyword evidence="3" id="KW-1185">Reference proteome</keyword>
<evidence type="ECO:0000313" key="3">
    <source>
        <dbReference type="Proteomes" id="UP001501207"/>
    </source>
</evidence>
<dbReference type="EMBL" id="BAABFN010000022">
    <property type="protein sequence ID" value="GAA4319940.1"/>
    <property type="molecule type" value="Genomic_DNA"/>
</dbReference>
<organism evidence="2 3">
    <name type="scientific">Compostibacter hankyongensis</name>
    <dbReference type="NCBI Taxonomy" id="1007089"/>
    <lineage>
        <taxon>Bacteria</taxon>
        <taxon>Pseudomonadati</taxon>
        <taxon>Bacteroidota</taxon>
        <taxon>Chitinophagia</taxon>
        <taxon>Chitinophagales</taxon>
        <taxon>Chitinophagaceae</taxon>
        <taxon>Compostibacter</taxon>
    </lineage>
</organism>
<evidence type="ECO:0000313" key="2">
    <source>
        <dbReference type="EMBL" id="GAA4319940.1"/>
    </source>
</evidence>